<dbReference type="Gene3D" id="1.10.10.10">
    <property type="entry name" value="Winged helix-like DNA-binding domain superfamily/Winged helix DNA-binding domain"/>
    <property type="match status" value="1"/>
</dbReference>
<name>A0A2M9BA39_9BACT</name>
<proteinExistence type="predicted"/>
<dbReference type="OrthoDB" id="883852at2"/>
<accession>A0A2M9BA39</accession>
<protein>
    <submittedName>
        <fullName evidence="2">Uncharacterized protein</fullName>
    </submittedName>
</protein>
<dbReference type="AlphaFoldDB" id="A0A2M9BA39"/>
<dbReference type="SUPFAM" id="SSF46785">
    <property type="entry name" value="Winged helix' DNA-binding domain"/>
    <property type="match status" value="1"/>
</dbReference>
<feature type="region of interest" description="Disordered" evidence="1">
    <location>
        <begin position="1"/>
        <end position="36"/>
    </location>
</feature>
<evidence type="ECO:0000313" key="3">
    <source>
        <dbReference type="Proteomes" id="UP000228535"/>
    </source>
</evidence>
<dbReference type="InterPro" id="IPR036390">
    <property type="entry name" value="WH_DNA-bd_sf"/>
</dbReference>
<organism evidence="2 3">
    <name type="scientific">Hymenobacter chitinivorans DSM 11115</name>
    <dbReference type="NCBI Taxonomy" id="1121954"/>
    <lineage>
        <taxon>Bacteria</taxon>
        <taxon>Pseudomonadati</taxon>
        <taxon>Bacteroidota</taxon>
        <taxon>Cytophagia</taxon>
        <taxon>Cytophagales</taxon>
        <taxon>Hymenobacteraceae</taxon>
        <taxon>Hymenobacter</taxon>
    </lineage>
</organism>
<dbReference type="InterPro" id="IPR036388">
    <property type="entry name" value="WH-like_DNA-bd_sf"/>
</dbReference>
<dbReference type="RefSeq" id="WP_100337404.1">
    <property type="nucleotide sequence ID" value="NZ_PGFA01000002.1"/>
</dbReference>
<dbReference type="EMBL" id="PGFA01000002">
    <property type="protein sequence ID" value="PJJ54801.1"/>
    <property type="molecule type" value="Genomic_DNA"/>
</dbReference>
<keyword evidence="3" id="KW-1185">Reference proteome</keyword>
<gene>
    <name evidence="2" type="ORF">CLV45_3147</name>
</gene>
<reference evidence="2 3" key="1">
    <citation type="submission" date="2017-11" db="EMBL/GenBank/DDBJ databases">
        <title>Genomic Encyclopedia of Archaeal and Bacterial Type Strains, Phase II (KMG-II): From Individual Species to Whole Genera.</title>
        <authorList>
            <person name="Goeker M."/>
        </authorList>
    </citation>
    <scope>NUCLEOTIDE SEQUENCE [LARGE SCALE GENOMIC DNA]</scope>
    <source>
        <strain evidence="2 3">DSM 11115</strain>
    </source>
</reference>
<comment type="caution">
    <text evidence="2">The sequence shown here is derived from an EMBL/GenBank/DDBJ whole genome shotgun (WGS) entry which is preliminary data.</text>
</comment>
<evidence type="ECO:0000256" key="1">
    <source>
        <dbReference type="SAM" id="MobiDB-lite"/>
    </source>
</evidence>
<evidence type="ECO:0000313" key="2">
    <source>
        <dbReference type="EMBL" id="PJJ54801.1"/>
    </source>
</evidence>
<sequence>MPEAAPAPEESSFVERFAQRVARRDQPPPRPDYGPGQAGVEACLAAALPARFHYLHPRRARTFAQVCYALMEAPRLNLKALADATGKSRLALYKALPELEATGLVASERVGGRHDYFLTRPGEDWLLAVTS</sequence>
<dbReference type="Proteomes" id="UP000228535">
    <property type="component" value="Unassembled WGS sequence"/>
</dbReference>